<dbReference type="AlphaFoldDB" id="A0A2V4AIV0"/>
<proteinExistence type="predicted"/>
<evidence type="ECO:0000313" key="1">
    <source>
        <dbReference type="EMBL" id="PXY19106.1"/>
    </source>
</evidence>
<dbReference type="InterPro" id="IPR036188">
    <property type="entry name" value="FAD/NAD-bd_sf"/>
</dbReference>
<reference evidence="1 2" key="1">
    <citation type="submission" date="2016-07" db="EMBL/GenBank/DDBJ databases">
        <title>Draft genome sequence of Prauserella muralis DSM 45305, isolated from a mould-covered wall in an indoor environment.</title>
        <authorList>
            <person name="Ruckert C."/>
            <person name="Albersmeier A."/>
            <person name="Jiang C.-L."/>
            <person name="Jiang Y."/>
            <person name="Kalinowski J."/>
            <person name="Schneider O."/>
            <person name="Winkler A."/>
            <person name="Zotchev S.B."/>
        </authorList>
    </citation>
    <scope>NUCLEOTIDE SEQUENCE [LARGE SCALE GENOMIC DNA]</scope>
    <source>
        <strain evidence="1 2">DSM 45305</strain>
    </source>
</reference>
<dbReference type="OrthoDB" id="537501at2"/>
<gene>
    <name evidence="1" type="ORF">BAY60_30320</name>
</gene>
<accession>A0A2V4AIV0</accession>
<protein>
    <submittedName>
        <fullName evidence="1">Lycopene cyclase</fullName>
    </submittedName>
</protein>
<organism evidence="1 2">
    <name type="scientific">Prauserella muralis</name>
    <dbReference type="NCBI Taxonomy" id="588067"/>
    <lineage>
        <taxon>Bacteria</taxon>
        <taxon>Bacillati</taxon>
        <taxon>Actinomycetota</taxon>
        <taxon>Actinomycetes</taxon>
        <taxon>Pseudonocardiales</taxon>
        <taxon>Pseudonocardiaceae</taxon>
        <taxon>Prauserella</taxon>
    </lineage>
</organism>
<dbReference type="Gene3D" id="3.50.50.60">
    <property type="entry name" value="FAD/NAD(P)-binding domain"/>
    <property type="match status" value="1"/>
</dbReference>
<dbReference type="Proteomes" id="UP000249915">
    <property type="component" value="Unassembled WGS sequence"/>
</dbReference>
<evidence type="ECO:0000313" key="2">
    <source>
        <dbReference type="Proteomes" id="UP000249915"/>
    </source>
</evidence>
<dbReference type="PANTHER" id="PTHR39757">
    <property type="match status" value="1"/>
</dbReference>
<dbReference type="Pfam" id="PF05834">
    <property type="entry name" value="Lycopene_cycl"/>
    <property type="match status" value="1"/>
</dbReference>
<dbReference type="SUPFAM" id="SSF51905">
    <property type="entry name" value="FAD/NAD(P)-binding domain"/>
    <property type="match status" value="1"/>
</dbReference>
<dbReference type="PRINTS" id="PR00411">
    <property type="entry name" value="PNDRDTASEI"/>
</dbReference>
<dbReference type="RefSeq" id="WP_112285033.1">
    <property type="nucleotide sequence ID" value="NZ_MASW01000007.1"/>
</dbReference>
<comment type="caution">
    <text evidence="1">The sequence shown here is derived from an EMBL/GenBank/DDBJ whole genome shotgun (WGS) entry which is preliminary data.</text>
</comment>
<dbReference type="EMBL" id="MASW01000007">
    <property type="protein sequence ID" value="PXY19106.1"/>
    <property type="molecule type" value="Genomic_DNA"/>
</dbReference>
<keyword evidence="2" id="KW-1185">Reference proteome</keyword>
<dbReference type="PRINTS" id="PR00368">
    <property type="entry name" value="FADPNR"/>
</dbReference>
<name>A0A2V4AIV0_9PSEU</name>
<sequence>MAALADDADDADVVVLGGGPAGRAVAAACAREGLGTVLADPAPERAWRSTYALWRDEVPSLPDTAVAATASHVLAAGTVVGREFTVLDNAGLRDWLTEPGVTAVAGTATGVAHGRYGSIVRLADGRRLAASVVVDARGTRPGGTEQTAFGLVLPERAAAGLAPAGTPVFMDWARSPADEPGFLYVVPLGGGRVLVEETSLARRPGLPFGVLRGRLAARGFDVAAHPAEQVRIRLDPPVPRPGRTVPFGARAGLVHPATGFSVAASLALAPRVAAALADGLRAGPDAAARAAWRAIWSPRALAVHALRRHALRALLRLPPRDVPGFFSLFFALPCHRQRAFTSGRDDVAGTAAAMAELFAAVPWRLRPALVR</sequence>
<dbReference type="PANTHER" id="PTHR39757:SF5">
    <property type="entry name" value="OS02G0190600 PROTEIN"/>
    <property type="match status" value="1"/>
</dbReference>